<dbReference type="EMBL" id="JAQOSP010000012">
    <property type="protein sequence ID" value="MDJ1168278.1"/>
    <property type="molecule type" value="Genomic_DNA"/>
</dbReference>
<reference evidence="2 3" key="1">
    <citation type="submission" date="2023-01" db="EMBL/GenBank/DDBJ databases">
        <title>Novel diversity within Roseofilum (Cyanobacteria; Desertifilaceae) from marine benthic mats with descriptions of four novel species.</title>
        <authorList>
            <person name="Wang Y."/>
            <person name="Berthold D.E."/>
            <person name="Hu J."/>
            <person name="Lefler F.W."/>
            <person name="Laughinghouse H.D. IV."/>
        </authorList>
    </citation>
    <scope>NUCLEOTIDE SEQUENCE [LARGE SCALE GENOMIC DNA]</scope>
    <source>
        <strain evidence="2 3">BLCC-M154</strain>
    </source>
</reference>
<feature type="compositionally biased region" description="Acidic residues" evidence="1">
    <location>
        <begin position="75"/>
        <end position="84"/>
    </location>
</feature>
<organism evidence="2 3">
    <name type="scientific">Roseofilum acuticapitatum BLCC-M154</name>
    <dbReference type="NCBI Taxonomy" id="3022444"/>
    <lineage>
        <taxon>Bacteria</taxon>
        <taxon>Bacillati</taxon>
        <taxon>Cyanobacteriota</taxon>
        <taxon>Cyanophyceae</taxon>
        <taxon>Desertifilales</taxon>
        <taxon>Desertifilaceae</taxon>
        <taxon>Roseofilum</taxon>
        <taxon>Roseofilum acuticapitatum</taxon>
    </lineage>
</organism>
<evidence type="ECO:0000313" key="2">
    <source>
        <dbReference type="EMBL" id="MDJ1168278.1"/>
    </source>
</evidence>
<dbReference type="RefSeq" id="WP_283752041.1">
    <property type="nucleotide sequence ID" value="NZ_JAQOSP010000012.1"/>
</dbReference>
<gene>
    <name evidence="2" type="ORF">PMG71_02425</name>
</gene>
<proteinExistence type="predicted"/>
<comment type="caution">
    <text evidence="2">The sequence shown here is derived from an EMBL/GenBank/DDBJ whole genome shotgun (WGS) entry which is preliminary data.</text>
</comment>
<evidence type="ECO:0000313" key="3">
    <source>
        <dbReference type="Proteomes" id="UP001235303"/>
    </source>
</evidence>
<evidence type="ECO:0008006" key="4">
    <source>
        <dbReference type="Google" id="ProtNLM"/>
    </source>
</evidence>
<feature type="compositionally biased region" description="Basic and acidic residues" evidence="1">
    <location>
        <begin position="64"/>
        <end position="74"/>
    </location>
</feature>
<name>A0ABT7AQB4_9CYAN</name>
<evidence type="ECO:0000256" key="1">
    <source>
        <dbReference type="SAM" id="MobiDB-lite"/>
    </source>
</evidence>
<feature type="region of interest" description="Disordered" evidence="1">
    <location>
        <begin position="42"/>
        <end position="84"/>
    </location>
</feature>
<dbReference type="Proteomes" id="UP001235303">
    <property type="component" value="Unassembled WGS sequence"/>
</dbReference>
<sequence>MDQNPSASLDDPQCLNYPENSDFAMNRDPEAKIEALFTWLLNPPMDDSSEPEEEVLSSPNPDEDSSRWMDRPDESSWDGETLDPLESEDIDGIYPPHSNSQGQPLEIGEIPAVQDRFQALLKRRIQTEMQSNLPLFPWETTVMDYEDDPCEVIASAPVLSQPWILQLKQLNFPVPVELPESLLVQLLDQCQKVAQSTLQEGAKLVQAVENLFPDEFLALNKLATPLVLGEMRSAALAESVSPVGDESAPSRGTLVYEAAQRSQKMRISLLAAQQILQTLTLNPVVNQGAAQRDWETELGLLQVGANYAQGEKGSQLQVEVLLPCAGSIEIRGEEGEAIAKRYDRGYVRVTLFDIVSDRPYSLVIELENNSESPLMFTLRPTHTPSSTSPES</sequence>
<feature type="region of interest" description="Disordered" evidence="1">
    <location>
        <begin position="1"/>
        <end position="28"/>
    </location>
</feature>
<accession>A0ABT7AQB4</accession>
<protein>
    <recommendedName>
        <fullName evidence="4">PatU</fullName>
    </recommendedName>
</protein>
<keyword evidence="3" id="KW-1185">Reference proteome</keyword>